<organism evidence="2">
    <name type="scientific">marine metagenome</name>
    <dbReference type="NCBI Taxonomy" id="408172"/>
    <lineage>
        <taxon>unclassified sequences</taxon>
        <taxon>metagenomes</taxon>
        <taxon>ecological metagenomes</taxon>
    </lineage>
</organism>
<reference evidence="2" key="1">
    <citation type="submission" date="2018-05" db="EMBL/GenBank/DDBJ databases">
        <authorList>
            <person name="Lanie J.A."/>
            <person name="Ng W.-L."/>
            <person name="Kazmierczak K.M."/>
            <person name="Andrzejewski T.M."/>
            <person name="Davidsen T.M."/>
            <person name="Wayne K.J."/>
            <person name="Tettelin H."/>
            <person name="Glass J.I."/>
            <person name="Rusch D."/>
            <person name="Podicherti R."/>
            <person name="Tsui H.-C.T."/>
            <person name="Winkler M.E."/>
        </authorList>
    </citation>
    <scope>NUCLEOTIDE SEQUENCE</scope>
</reference>
<dbReference type="SUPFAM" id="SSF51735">
    <property type="entry name" value="NAD(P)-binding Rossmann-fold domains"/>
    <property type="match status" value="1"/>
</dbReference>
<evidence type="ECO:0000259" key="1">
    <source>
        <dbReference type="Pfam" id="PF01370"/>
    </source>
</evidence>
<dbReference type="Gene3D" id="3.40.50.720">
    <property type="entry name" value="NAD(P)-binding Rossmann-like Domain"/>
    <property type="match status" value="1"/>
</dbReference>
<feature type="domain" description="NAD-dependent epimerase/dehydratase" evidence="1">
    <location>
        <begin position="3"/>
        <end position="87"/>
    </location>
</feature>
<evidence type="ECO:0000313" key="2">
    <source>
        <dbReference type="EMBL" id="SVE48240.1"/>
    </source>
</evidence>
<dbReference type="EMBL" id="UINC01220360">
    <property type="protein sequence ID" value="SVE48240.1"/>
    <property type="molecule type" value="Genomic_DNA"/>
</dbReference>
<name>A0A383DVK0_9ZZZZ</name>
<dbReference type="InterPro" id="IPR001509">
    <property type="entry name" value="Epimerase_deHydtase"/>
</dbReference>
<sequence>MKILVTGACGFVGSTLIQGLLENQSLFGESLEIVGLDNFSRPGSKQNEPLLKKLGVDFRFGDISQPKDLETLPAIDWVLDCAANPSVLAGM</sequence>
<feature type="non-terminal residue" evidence="2">
    <location>
        <position position="91"/>
    </location>
</feature>
<gene>
    <name evidence="2" type="ORF">METZ01_LOCUS501094</name>
</gene>
<dbReference type="Pfam" id="PF01370">
    <property type="entry name" value="Epimerase"/>
    <property type="match status" value="1"/>
</dbReference>
<dbReference type="InterPro" id="IPR036291">
    <property type="entry name" value="NAD(P)-bd_dom_sf"/>
</dbReference>
<proteinExistence type="predicted"/>
<dbReference type="AlphaFoldDB" id="A0A383DVK0"/>
<accession>A0A383DVK0</accession>
<protein>
    <recommendedName>
        <fullName evidence="1">NAD-dependent epimerase/dehydratase domain-containing protein</fullName>
    </recommendedName>
</protein>